<evidence type="ECO:0000256" key="1">
    <source>
        <dbReference type="ARBA" id="ARBA00023125"/>
    </source>
</evidence>
<dbReference type="InterPro" id="IPR001387">
    <property type="entry name" value="Cro/C1-type_HTH"/>
</dbReference>
<dbReference type="PANTHER" id="PTHR46558">
    <property type="entry name" value="TRACRIPTIONAL REGULATORY PROTEIN-RELATED-RELATED"/>
    <property type="match status" value="1"/>
</dbReference>
<dbReference type="EMBL" id="FOJX01000018">
    <property type="protein sequence ID" value="SFB15752.1"/>
    <property type="molecule type" value="Genomic_DNA"/>
</dbReference>
<dbReference type="SUPFAM" id="SSF47413">
    <property type="entry name" value="lambda repressor-like DNA-binding domains"/>
    <property type="match status" value="1"/>
</dbReference>
<dbReference type="Pfam" id="PF01381">
    <property type="entry name" value="HTH_3"/>
    <property type="match status" value="1"/>
</dbReference>
<evidence type="ECO:0000313" key="4">
    <source>
        <dbReference type="Proteomes" id="UP000183843"/>
    </source>
</evidence>
<reference evidence="3 4" key="1">
    <citation type="submission" date="2016-10" db="EMBL/GenBank/DDBJ databases">
        <authorList>
            <person name="de Groot N.N."/>
        </authorList>
    </citation>
    <scope>NUCLEOTIDE SEQUENCE [LARGE SCALE GENOMIC DNA]</scope>
    <source>
        <strain evidence="3 4">L14</strain>
    </source>
</reference>
<protein>
    <submittedName>
        <fullName evidence="3">Helix-turn-helix</fullName>
    </submittedName>
</protein>
<dbReference type="PROSITE" id="PS50943">
    <property type="entry name" value="HTH_CROC1"/>
    <property type="match status" value="1"/>
</dbReference>
<sequence length="182" mass="21146">MRFNETLKELREERGISRQEMATYLGISLQAYSNYEKESEPRYATLEKIADKFNVSIDRLMGYKPKVLKGCLKQFYKYFDYGSYVKPDAEEKGYVEVYLNLDYTAGRLSMPEQTFIDMCVKAESEKGQFAQAFINRFFREYGIAMGIKHKADMAPLHEVVDIEEPVDTSDPNDFLAFGIELE</sequence>
<dbReference type="RefSeq" id="WP_074817498.1">
    <property type="nucleotide sequence ID" value="NZ_FOJX01000018.1"/>
</dbReference>
<feature type="domain" description="HTH cro/C1-type" evidence="2">
    <location>
        <begin position="7"/>
        <end position="60"/>
    </location>
</feature>
<dbReference type="SMART" id="SM00530">
    <property type="entry name" value="HTH_XRE"/>
    <property type="match status" value="1"/>
</dbReference>
<keyword evidence="1" id="KW-0238">DNA-binding</keyword>
<organism evidence="3 4">
    <name type="scientific">Selenomonas ruminantium</name>
    <dbReference type="NCBI Taxonomy" id="971"/>
    <lineage>
        <taxon>Bacteria</taxon>
        <taxon>Bacillati</taxon>
        <taxon>Bacillota</taxon>
        <taxon>Negativicutes</taxon>
        <taxon>Selenomonadales</taxon>
        <taxon>Selenomonadaceae</taxon>
        <taxon>Selenomonas</taxon>
    </lineage>
</organism>
<dbReference type="CDD" id="cd00093">
    <property type="entry name" value="HTH_XRE"/>
    <property type="match status" value="1"/>
</dbReference>
<dbReference type="AlphaFoldDB" id="A0A1I0YRB2"/>
<accession>A0A1I0YRB2</accession>
<dbReference type="Gene3D" id="1.10.260.40">
    <property type="entry name" value="lambda repressor-like DNA-binding domains"/>
    <property type="match status" value="1"/>
</dbReference>
<dbReference type="InterPro" id="IPR010982">
    <property type="entry name" value="Lambda_DNA-bd_dom_sf"/>
</dbReference>
<dbReference type="PANTHER" id="PTHR46558:SF11">
    <property type="entry name" value="HTH-TYPE TRANSCRIPTIONAL REGULATOR XRE"/>
    <property type="match status" value="1"/>
</dbReference>
<name>A0A1I0YRB2_SELRU</name>
<gene>
    <name evidence="3" type="ORF">SAMN05216587_11822</name>
</gene>
<evidence type="ECO:0000259" key="2">
    <source>
        <dbReference type="PROSITE" id="PS50943"/>
    </source>
</evidence>
<dbReference type="Proteomes" id="UP000183843">
    <property type="component" value="Unassembled WGS sequence"/>
</dbReference>
<proteinExistence type="predicted"/>
<dbReference type="GO" id="GO:0003677">
    <property type="term" value="F:DNA binding"/>
    <property type="evidence" value="ECO:0007669"/>
    <property type="project" value="UniProtKB-KW"/>
</dbReference>
<evidence type="ECO:0000313" key="3">
    <source>
        <dbReference type="EMBL" id="SFB15752.1"/>
    </source>
</evidence>